<dbReference type="OrthoDB" id="10257948at2759"/>
<reference evidence="5" key="1">
    <citation type="journal article" date="2010" name="Nature">
        <title>The Amphimedon queenslandica genome and the evolution of animal complexity.</title>
        <authorList>
            <person name="Srivastava M."/>
            <person name="Simakov O."/>
            <person name="Chapman J."/>
            <person name="Fahey B."/>
            <person name="Gauthier M.E."/>
            <person name="Mitros T."/>
            <person name="Richards G.S."/>
            <person name="Conaco C."/>
            <person name="Dacre M."/>
            <person name="Hellsten U."/>
            <person name="Larroux C."/>
            <person name="Putnam N.H."/>
            <person name="Stanke M."/>
            <person name="Adamska M."/>
            <person name="Darling A."/>
            <person name="Degnan S.M."/>
            <person name="Oakley T.H."/>
            <person name="Plachetzki D.C."/>
            <person name="Zhai Y."/>
            <person name="Adamski M."/>
            <person name="Calcino A."/>
            <person name="Cummins S.F."/>
            <person name="Goodstein D.M."/>
            <person name="Harris C."/>
            <person name="Jackson D.J."/>
            <person name="Leys S.P."/>
            <person name="Shu S."/>
            <person name="Woodcroft B.J."/>
            <person name="Vervoort M."/>
            <person name="Kosik K.S."/>
            <person name="Manning G."/>
            <person name="Degnan B.M."/>
            <person name="Rokhsar D.S."/>
        </authorList>
    </citation>
    <scope>NUCLEOTIDE SEQUENCE [LARGE SCALE GENOMIC DNA]</scope>
</reference>
<gene>
    <name evidence="4" type="primary">100631781</name>
</gene>
<feature type="compositionally biased region" description="Polar residues" evidence="2">
    <location>
        <begin position="206"/>
        <end position="216"/>
    </location>
</feature>
<dbReference type="SUPFAM" id="SSF52833">
    <property type="entry name" value="Thioredoxin-like"/>
    <property type="match status" value="1"/>
</dbReference>
<dbReference type="PANTHER" id="PTHR21148">
    <property type="entry name" value="THIOREDOXIN DOMAIN-CONTAINING PROTEIN 9"/>
    <property type="match status" value="1"/>
</dbReference>
<accession>A0A1X7V3A7</accession>
<name>A0A1X7V3A7_AMPQE</name>
<dbReference type="Pfam" id="PF00085">
    <property type="entry name" value="Thioredoxin"/>
    <property type="match status" value="1"/>
</dbReference>
<evidence type="ECO:0000313" key="4">
    <source>
        <dbReference type="EnsemblMetazoa" id="Aqu2.1.34493_001"/>
    </source>
</evidence>
<evidence type="ECO:0000313" key="5">
    <source>
        <dbReference type="Proteomes" id="UP000007879"/>
    </source>
</evidence>
<keyword evidence="5" id="KW-1185">Reference proteome</keyword>
<dbReference type="KEGG" id="aqu:100631781"/>
<dbReference type="InterPro" id="IPR036249">
    <property type="entry name" value="Thioredoxin-like_sf"/>
</dbReference>
<dbReference type="InParanoid" id="A0A1X7V3A7"/>
<dbReference type="STRING" id="400682.A0A1X7V3A7"/>
<proteinExistence type="predicted"/>
<feature type="region of interest" description="Disordered" evidence="2">
    <location>
        <begin position="188"/>
        <end position="223"/>
    </location>
</feature>
<feature type="domain" description="Thioredoxin" evidence="3">
    <location>
        <begin position="73"/>
        <end position="156"/>
    </location>
</feature>
<reference evidence="4" key="2">
    <citation type="submission" date="2017-05" db="UniProtKB">
        <authorList>
            <consortium name="EnsemblMetazoa"/>
        </authorList>
    </citation>
    <scope>IDENTIFICATION</scope>
</reference>
<dbReference type="AlphaFoldDB" id="A0A1X7V3A7"/>
<evidence type="ECO:0000256" key="1">
    <source>
        <dbReference type="ARBA" id="ARBA00026148"/>
    </source>
</evidence>
<protein>
    <recommendedName>
        <fullName evidence="1">Thioredoxin domain-containing protein 9</fullName>
    </recommendedName>
</protein>
<dbReference type="CDD" id="cd02989">
    <property type="entry name" value="Phd_like_TxnDC9"/>
    <property type="match status" value="1"/>
</dbReference>
<organism evidence="4">
    <name type="scientific">Amphimedon queenslandica</name>
    <name type="common">Sponge</name>
    <dbReference type="NCBI Taxonomy" id="400682"/>
    <lineage>
        <taxon>Eukaryota</taxon>
        <taxon>Metazoa</taxon>
        <taxon>Porifera</taxon>
        <taxon>Demospongiae</taxon>
        <taxon>Heteroscleromorpha</taxon>
        <taxon>Haplosclerida</taxon>
        <taxon>Niphatidae</taxon>
        <taxon>Amphimedon</taxon>
    </lineage>
</organism>
<dbReference type="Proteomes" id="UP000007879">
    <property type="component" value="Unassembled WGS sequence"/>
</dbReference>
<evidence type="ECO:0000259" key="3">
    <source>
        <dbReference type="Pfam" id="PF00085"/>
    </source>
</evidence>
<dbReference type="Gene3D" id="3.40.30.10">
    <property type="entry name" value="Glutaredoxin"/>
    <property type="match status" value="1"/>
</dbReference>
<dbReference type="EnsemblMetazoa" id="XM_003385782.2">
    <property type="protein sequence ID" value="XP_003385830.1"/>
    <property type="gene ID" value="LOC100631781"/>
</dbReference>
<dbReference type="EnsemblMetazoa" id="Aqu2.1.34493_001">
    <property type="protein sequence ID" value="Aqu2.1.34493_001"/>
    <property type="gene ID" value="Aqu2.1.34493"/>
</dbReference>
<evidence type="ECO:0000256" key="2">
    <source>
        <dbReference type="SAM" id="MobiDB-lite"/>
    </source>
</evidence>
<dbReference type="OMA" id="IDQEMNK"/>
<sequence length="223" mass="25364">MADNIVQAAIEKTLIDASKVIEDQLDQEIDRLDKIDEDEMEKLRQKRLIQMKQAATQKQEWLSKGHGKYEEVTEEKEFFDVCKKSSKVVCHFYRESTMRCKIVDKHLSLLAPRHIETKFVKLSVDRAPFLCERLKIRILPTISVVLNNVTKDFIKGFDDLGGTDDFTTEMLEWRLGVAGAVSYSGNLLEPPTSSKGTSSKSFMTKQGKSSIRSGHLSSDEDDD</sequence>
<feature type="compositionally biased region" description="Low complexity" evidence="2">
    <location>
        <begin position="192"/>
        <end position="205"/>
    </location>
</feature>
<dbReference type="eggNOG" id="KOG1672">
    <property type="taxonomic scope" value="Eukaryota"/>
</dbReference>
<dbReference type="InterPro" id="IPR013766">
    <property type="entry name" value="Thioredoxin_domain"/>
</dbReference>